<sequence length="304" mass="35432">MKKLIKQVFIFTFIITVLFTITLLRANNGYSDPFYKRFTSPKQESLIIGTSKAAQGLQPSAFKKYFSKNIYNYSFTIVHSPYGIVYYNSIKKKLKENTKNGLFILTVDPWSISSNTKNPNDSKNFTENDLCLAYTSSVNINPNLEYIFEKFSGKYYKLFSQTDKSMFLHDDGWLEVTAEMDSLSVTKRKNEKINTYKKENLPNFKLSEFRLKYLKKTIQFLKLHGDVYLLRMPIHPDFFKLEQKLMPQFNEVISEIVPLTNGYLDLTTTNSKYTYIDGIHLWKESGLLVSEVVANWVAKKEKSE</sequence>
<reference evidence="2" key="1">
    <citation type="submission" date="2016-11" db="EMBL/GenBank/DDBJ databases">
        <authorList>
            <person name="Varghese N."/>
            <person name="Submissions S."/>
        </authorList>
    </citation>
    <scope>NUCLEOTIDE SEQUENCE [LARGE SCALE GENOMIC DNA]</scope>
    <source>
        <strain evidence="2">DSM 18829</strain>
    </source>
</reference>
<evidence type="ECO:0000313" key="2">
    <source>
        <dbReference type="Proteomes" id="UP000184488"/>
    </source>
</evidence>
<evidence type="ECO:0000313" key="1">
    <source>
        <dbReference type="EMBL" id="SHJ10032.1"/>
    </source>
</evidence>
<dbReference type="EMBL" id="FQZI01000005">
    <property type="protein sequence ID" value="SHJ10032.1"/>
    <property type="molecule type" value="Genomic_DNA"/>
</dbReference>
<keyword evidence="2" id="KW-1185">Reference proteome</keyword>
<dbReference type="OrthoDB" id="1433719at2"/>
<proteinExistence type="predicted"/>
<organism evidence="1 2">
    <name type="scientific">Flavobacterium terrae</name>
    <dbReference type="NCBI Taxonomy" id="415425"/>
    <lineage>
        <taxon>Bacteria</taxon>
        <taxon>Pseudomonadati</taxon>
        <taxon>Bacteroidota</taxon>
        <taxon>Flavobacteriia</taxon>
        <taxon>Flavobacteriales</taxon>
        <taxon>Flavobacteriaceae</taxon>
        <taxon>Flavobacterium</taxon>
    </lineage>
</organism>
<gene>
    <name evidence="1" type="ORF">SAMN05444363_2646</name>
</gene>
<dbReference type="STRING" id="415425.SAMN05444363_2646"/>
<name>A0A1M6GJD4_9FLAO</name>
<dbReference type="AlphaFoldDB" id="A0A1M6GJD4"/>
<protein>
    <submittedName>
        <fullName evidence="1">Uncharacterized protein</fullName>
    </submittedName>
</protein>
<dbReference type="Proteomes" id="UP000184488">
    <property type="component" value="Unassembled WGS sequence"/>
</dbReference>
<dbReference type="RefSeq" id="WP_143161930.1">
    <property type="nucleotide sequence ID" value="NZ_FQZI01000005.1"/>
</dbReference>
<accession>A0A1M6GJD4</accession>